<dbReference type="OrthoDB" id="528856at2759"/>
<keyword evidence="2 6" id="KW-0812">Transmembrane</keyword>
<feature type="region of interest" description="Disordered" evidence="5">
    <location>
        <begin position="129"/>
        <end position="152"/>
    </location>
</feature>
<evidence type="ECO:0000256" key="4">
    <source>
        <dbReference type="ARBA" id="ARBA00023136"/>
    </source>
</evidence>
<dbReference type="InterPro" id="IPR008253">
    <property type="entry name" value="Marvel"/>
</dbReference>
<evidence type="ECO:0000256" key="1">
    <source>
        <dbReference type="ARBA" id="ARBA00004141"/>
    </source>
</evidence>
<reference evidence="8" key="2">
    <citation type="submission" date="2020-11" db="EMBL/GenBank/DDBJ databases">
        <authorList>
            <person name="Cecchin M."/>
            <person name="Marcolungo L."/>
            <person name="Rossato M."/>
            <person name="Girolomoni L."/>
            <person name="Cosentino E."/>
            <person name="Cuine S."/>
            <person name="Li-Beisson Y."/>
            <person name="Delledonne M."/>
            <person name="Ballottari M."/>
        </authorList>
    </citation>
    <scope>NUCLEOTIDE SEQUENCE</scope>
    <source>
        <strain evidence="8">211/11P</strain>
        <tissue evidence="8">Whole cell</tissue>
    </source>
</reference>
<dbReference type="EMBL" id="SIDB01000009">
    <property type="protein sequence ID" value="KAI3428597.1"/>
    <property type="molecule type" value="Genomic_DNA"/>
</dbReference>
<dbReference type="PANTHER" id="PTHR28165:SF1">
    <property type="entry name" value="NON-CLASSICAL EXPORT PROTEIN 2-RELATED"/>
    <property type="match status" value="1"/>
</dbReference>
<feature type="transmembrane region" description="Helical" evidence="6">
    <location>
        <begin position="12"/>
        <end position="29"/>
    </location>
</feature>
<keyword evidence="9" id="KW-1185">Reference proteome</keyword>
<feature type="domain" description="MARVEL" evidence="7">
    <location>
        <begin position="5"/>
        <end position="127"/>
    </location>
</feature>
<dbReference type="PANTHER" id="PTHR28165">
    <property type="entry name" value="NON-CLASSICAL EXPORT PROTEIN 2-RELATED"/>
    <property type="match status" value="1"/>
</dbReference>
<comment type="subcellular location">
    <subcellularLocation>
        <location evidence="1">Membrane</location>
        <topology evidence="1">Multi-pass membrane protein</topology>
    </subcellularLocation>
</comment>
<evidence type="ECO:0000313" key="9">
    <source>
        <dbReference type="Proteomes" id="UP001055712"/>
    </source>
</evidence>
<reference evidence="8" key="1">
    <citation type="journal article" date="2019" name="Plant J.">
        <title>Chlorella vulgaris genome assembly and annotation reveals the molecular basis for metabolic acclimation to high light conditions.</title>
        <authorList>
            <person name="Cecchin M."/>
            <person name="Marcolungo L."/>
            <person name="Rossato M."/>
            <person name="Girolomoni L."/>
            <person name="Cosentino E."/>
            <person name="Cuine S."/>
            <person name="Li-Beisson Y."/>
            <person name="Delledonne M."/>
            <person name="Ballottari M."/>
        </authorList>
    </citation>
    <scope>NUCLEOTIDE SEQUENCE</scope>
    <source>
        <strain evidence="8">211/11P</strain>
    </source>
</reference>
<evidence type="ECO:0000256" key="2">
    <source>
        <dbReference type="ARBA" id="ARBA00022692"/>
    </source>
</evidence>
<feature type="compositionally biased region" description="Polar residues" evidence="5">
    <location>
        <begin position="143"/>
        <end position="152"/>
    </location>
</feature>
<keyword evidence="4 6" id="KW-0472">Membrane</keyword>
<accession>A0A9D4TLB0</accession>
<organism evidence="8 9">
    <name type="scientific">Chlorella vulgaris</name>
    <name type="common">Green alga</name>
    <dbReference type="NCBI Taxonomy" id="3077"/>
    <lineage>
        <taxon>Eukaryota</taxon>
        <taxon>Viridiplantae</taxon>
        <taxon>Chlorophyta</taxon>
        <taxon>core chlorophytes</taxon>
        <taxon>Trebouxiophyceae</taxon>
        <taxon>Chlorellales</taxon>
        <taxon>Chlorellaceae</taxon>
        <taxon>Chlorella clade</taxon>
        <taxon>Chlorella</taxon>
    </lineage>
</organism>
<protein>
    <recommendedName>
        <fullName evidence="7">MARVEL domain-containing protein</fullName>
    </recommendedName>
</protein>
<dbReference type="Proteomes" id="UP001055712">
    <property type="component" value="Unassembled WGS sequence"/>
</dbReference>
<dbReference type="AlphaFoldDB" id="A0A9D4TLB0"/>
<dbReference type="InterPro" id="IPR052649">
    <property type="entry name" value="NCE102-like"/>
</dbReference>
<evidence type="ECO:0000313" key="8">
    <source>
        <dbReference type="EMBL" id="KAI3428597.1"/>
    </source>
</evidence>
<evidence type="ECO:0000256" key="6">
    <source>
        <dbReference type="SAM" id="Phobius"/>
    </source>
</evidence>
<feature type="transmembrane region" description="Helical" evidence="6">
    <location>
        <begin position="105"/>
        <end position="123"/>
    </location>
</feature>
<dbReference type="PROSITE" id="PS51225">
    <property type="entry name" value="MARVEL"/>
    <property type="match status" value="1"/>
</dbReference>
<gene>
    <name evidence="8" type="ORF">D9Q98_007420</name>
</gene>
<dbReference type="GO" id="GO:0016020">
    <property type="term" value="C:membrane"/>
    <property type="evidence" value="ECO:0007669"/>
    <property type="project" value="UniProtKB-SubCell"/>
</dbReference>
<proteinExistence type="predicted"/>
<dbReference type="Pfam" id="PF01284">
    <property type="entry name" value="MARVEL"/>
    <property type="match status" value="1"/>
</dbReference>
<keyword evidence="3 6" id="KW-1133">Transmembrane helix</keyword>
<evidence type="ECO:0000256" key="5">
    <source>
        <dbReference type="SAM" id="MobiDB-lite"/>
    </source>
</evidence>
<comment type="caution">
    <text evidence="8">The sequence shown here is derived from an EMBL/GenBank/DDBJ whole genome shotgun (WGS) entry which is preliminary data.</text>
</comment>
<evidence type="ECO:0000259" key="7">
    <source>
        <dbReference type="PROSITE" id="PS51225"/>
    </source>
</evidence>
<sequence>MGVENVKTGAFILRFFQMICAIVVFATIVDYDGWSKINYTMFVGITAFVLAFAFMVLYFVGAQMARGIVSLVIDVLYVIFWLAAAGVMSSIVAQDQADSKIKSSCAFSWISWFLWIGSAIISFKDWRSGSPGPSPTGPAPTGQIPSSSISMV</sequence>
<feature type="transmembrane region" description="Helical" evidence="6">
    <location>
        <begin position="67"/>
        <end position="93"/>
    </location>
</feature>
<evidence type="ECO:0000256" key="3">
    <source>
        <dbReference type="ARBA" id="ARBA00022989"/>
    </source>
</evidence>
<name>A0A9D4TLB0_CHLVU</name>
<feature type="transmembrane region" description="Helical" evidence="6">
    <location>
        <begin position="41"/>
        <end position="61"/>
    </location>
</feature>